<reference evidence="2 3" key="1">
    <citation type="submission" date="2016-06" db="EMBL/GenBank/DDBJ databases">
        <title>Evolution of pathogenesis and genome organization in the Tremellales.</title>
        <authorList>
            <person name="Cuomo C."/>
            <person name="Litvintseva A."/>
            <person name="Heitman J."/>
            <person name="Chen Y."/>
            <person name="Sun S."/>
            <person name="Springer D."/>
            <person name="Dromer F."/>
            <person name="Young S."/>
            <person name="Zeng Q."/>
            <person name="Chapman S."/>
            <person name="Gujja S."/>
            <person name="Saif S."/>
            <person name="Birren B."/>
        </authorList>
    </citation>
    <scope>NUCLEOTIDE SEQUENCE [LARGE SCALE GENOMIC DNA]</scope>
    <source>
        <strain evidence="2 3">ATCC 28783</strain>
    </source>
</reference>
<feature type="compositionally biased region" description="Polar residues" evidence="1">
    <location>
        <begin position="1"/>
        <end position="26"/>
    </location>
</feature>
<dbReference type="EMBL" id="SDIL01000048">
    <property type="protein sequence ID" value="RXK38430.1"/>
    <property type="molecule type" value="Genomic_DNA"/>
</dbReference>
<evidence type="ECO:0000256" key="1">
    <source>
        <dbReference type="SAM" id="MobiDB-lite"/>
    </source>
</evidence>
<accession>A0A4Q1BL72</accession>
<protein>
    <submittedName>
        <fullName evidence="2">Uncharacterized protein</fullName>
    </submittedName>
</protein>
<keyword evidence="3" id="KW-1185">Reference proteome</keyword>
<dbReference type="VEuPathDB" id="FungiDB:TREMEDRAFT_59181"/>
<dbReference type="OrthoDB" id="2593497at2759"/>
<comment type="caution">
    <text evidence="2">The sequence shown here is derived from an EMBL/GenBank/DDBJ whole genome shotgun (WGS) entry which is preliminary data.</text>
</comment>
<feature type="region of interest" description="Disordered" evidence="1">
    <location>
        <begin position="1"/>
        <end position="32"/>
    </location>
</feature>
<dbReference type="InParanoid" id="A0A4Q1BL72"/>
<dbReference type="Proteomes" id="UP000289152">
    <property type="component" value="Unassembled WGS sequence"/>
</dbReference>
<organism evidence="2 3">
    <name type="scientific">Tremella mesenterica</name>
    <name type="common">Jelly fungus</name>
    <dbReference type="NCBI Taxonomy" id="5217"/>
    <lineage>
        <taxon>Eukaryota</taxon>
        <taxon>Fungi</taxon>
        <taxon>Dikarya</taxon>
        <taxon>Basidiomycota</taxon>
        <taxon>Agaricomycotina</taxon>
        <taxon>Tremellomycetes</taxon>
        <taxon>Tremellales</taxon>
        <taxon>Tremellaceae</taxon>
        <taxon>Tremella</taxon>
    </lineage>
</organism>
<evidence type="ECO:0000313" key="3">
    <source>
        <dbReference type="Proteomes" id="UP000289152"/>
    </source>
</evidence>
<proteinExistence type="predicted"/>
<name>A0A4Q1BL72_TREME</name>
<dbReference type="AlphaFoldDB" id="A0A4Q1BL72"/>
<gene>
    <name evidence="2" type="ORF">M231_04339</name>
</gene>
<dbReference type="STRING" id="5217.A0A4Q1BL72"/>
<evidence type="ECO:0000313" key="2">
    <source>
        <dbReference type="EMBL" id="RXK38430.1"/>
    </source>
</evidence>
<sequence>MRHKASSSSGPLDNWSLVSPKSNSPRATDPSFPTYEVMNGTATDLLLFPTKMLTPGKVKTNIGMALVEGNRVSSAAIAEELLITINASNSLNEHLLYEDRQDILKTLAKVPGEALLRLGEIIRWPSVVRTVSQPKDMHFLSRYMAIIGYLTSEAVIKSASLAHVNALYGLVENNLEHVITVIDENVKDCMDANNFDDPNSDQYMRHKVVHIVSGAQVFKPIAILFLEYFERCRAATTSHPEVASFIDRLTTHFEDWADRVMRGTFQDRLTSRLPQEKSFFINKIRGDLDLLAKVASRCLKPKDEHDFPMTQPFVPSLGVLAGLAREYEGPGALCSTGPRHDNDHISIADIQIPPTTAELLSEEEAYLPANLPGAHHHLPEDCIEKILDIQFRLLRADATTSLRTGVKLVLKELDLGPEAYADSKGTSTP</sequence>